<feature type="region of interest" description="Disordered" evidence="1">
    <location>
        <begin position="371"/>
        <end position="418"/>
    </location>
</feature>
<feature type="transmembrane region" description="Helical" evidence="2">
    <location>
        <begin position="212"/>
        <end position="232"/>
    </location>
</feature>
<feature type="transmembrane region" description="Helical" evidence="2">
    <location>
        <begin position="605"/>
        <end position="624"/>
    </location>
</feature>
<feature type="transmembrane region" description="Helical" evidence="2">
    <location>
        <begin position="683"/>
        <end position="708"/>
    </location>
</feature>
<reference evidence="3 4" key="1">
    <citation type="submission" date="2010-05" db="EMBL/GenBank/DDBJ databases">
        <title>The Genome Sequence of Thecamonas trahens ATCC 50062.</title>
        <authorList>
            <consortium name="The Broad Institute Genome Sequencing Platform"/>
            <person name="Russ C."/>
            <person name="Cuomo C."/>
            <person name="Shea T."/>
            <person name="Young S.K."/>
            <person name="Zeng Q."/>
            <person name="Koehrsen M."/>
            <person name="Haas B."/>
            <person name="Borodovsky M."/>
            <person name="Guigo R."/>
            <person name="Alvarado L."/>
            <person name="Berlin A."/>
            <person name="Bochicchio J."/>
            <person name="Borenstein D."/>
            <person name="Chapman S."/>
            <person name="Chen Z."/>
            <person name="Freedman E."/>
            <person name="Gellesch M."/>
            <person name="Goldberg J."/>
            <person name="Griggs A."/>
            <person name="Gujja S."/>
            <person name="Heilman E."/>
            <person name="Heiman D."/>
            <person name="Hepburn T."/>
            <person name="Howarth C."/>
            <person name="Jen D."/>
            <person name="Larson L."/>
            <person name="Mehta T."/>
            <person name="Park D."/>
            <person name="Pearson M."/>
            <person name="Roberts A."/>
            <person name="Saif S."/>
            <person name="Shenoy N."/>
            <person name="Sisk P."/>
            <person name="Stolte C."/>
            <person name="Sykes S."/>
            <person name="Thomson T."/>
            <person name="Walk T."/>
            <person name="White J."/>
            <person name="Yandava C."/>
            <person name="Burger G."/>
            <person name="Gray M.W."/>
            <person name="Holland P.W.H."/>
            <person name="King N."/>
            <person name="Lang F.B.F."/>
            <person name="Roger A.J."/>
            <person name="Ruiz-Trillo I."/>
            <person name="Lander E."/>
            <person name="Nusbaum C."/>
        </authorList>
    </citation>
    <scope>NUCLEOTIDE SEQUENCE [LARGE SCALE GENOMIC DNA]</scope>
    <source>
        <strain evidence="3 4">ATCC 50062</strain>
    </source>
</reference>
<dbReference type="PANTHER" id="PTHR13491">
    <property type="entry name" value="ZCCHC10 PROTEIN"/>
    <property type="match status" value="1"/>
</dbReference>
<evidence type="ECO:0000256" key="2">
    <source>
        <dbReference type="SAM" id="Phobius"/>
    </source>
</evidence>
<feature type="region of interest" description="Disordered" evidence="1">
    <location>
        <begin position="845"/>
        <end position="966"/>
    </location>
</feature>
<feature type="compositionally biased region" description="Basic and acidic residues" evidence="1">
    <location>
        <begin position="949"/>
        <end position="959"/>
    </location>
</feature>
<evidence type="ECO:0008006" key="5">
    <source>
        <dbReference type="Google" id="ProtNLM"/>
    </source>
</evidence>
<organism evidence="3 4">
    <name type="scientific">Thecamonas trahens ATCC 50062</name>
    <dbReference type="NCBI Taxonomy" id="461836"/>
    <lineage>
        <taxon>Eukaryota</taxon>
        <taxon>Apusozoa</taxon>
        <taxon>Apusomonadida</taxon>
        <taxon>Apusomonadidae</taxon>
        <taxon>Thecamonas</taxon>
    </lineage>
</organism>
<dbReference type="InterPro" id="IPR039715">
    <property type="entry name" value="ZCCHC10"/>
</dbReference>
<feature type="transmembrane region" description="Helical" evidence="2">
    <location>
        <begin position="546"/>
        <end position="572"/>
    </location>
</feature>
<dbReference type="Proteomes" id="UP000054408">
    <property type="component" value="Unassembled WGS sequence"/>
</dbReference>
<dbReference type="GeneID" id="25568375"/>
<accession>A0A0L0DPM0</accession>
<feature type="compositionally biased region" description="Low complexity" evidence="1">
    <location>
        <begin position="926"/>
        <end position="944"/>
    </location>
</feature>
<evidence type="ECO:0000313" key="3">
    <source>
        <dbReference type="EMBL" id="KNC54254.1"/>
    </source>
</evidence>
<dbReference type="OrthoDB" id="538624at2759"/>
<feature type="compositionally biased region" description="Basic residues" evidence="1">
    <location>
        <begin position="916"/>
        <end position="925"/>
    </location>
</feature>
<gene>
    <name evidence="3" type="ORF">AMSG_10050</name>
</gene>
<sequence length="966" mass="103218">MVLHRTAGDPQVAYFPAEYSVTIEVAIFGAPNDAEASEIVSVPANASQKLTNAVTFTSPASNSTGYHQMWVVRRRAADGGLISRQLLASMLTYVEHQCFDTNFVYYGGRCQPCRAFEGAYCPGGARFWPKTGFWSPSERVLPSRCTVEASCPGAMGEIANYPARTLVTGERKTDMCADGYTDEFCSVCADGYFSDFGRCRACGSEESAAAELSLMAIVAGGLVLIVLVALYFLSARHLVTAVAVVVTVQQIVLVSRIGLQRLAEGSSSERFAVFIRVMSILNFEIEIVRPGCTVPRISFVVVYLGTLVIVAVSAILFLVTVWLRSLRTRRSRSVAPSTKHVATENLGQVSRAGSDRGVALATIWESASSASSSSLSSSSSHVASDSTTSSSSTTSSTSTGSGSVSTDGMCEEEQHEDVALRRLSEASSGGVSDAMALAMVTRPNASGRSGGDALSLSMMVNHSNGAGPLLNRSGASHTSSLLSSRRGGADTTLRERSIHAMIILGALAFLQVSLRTIQGLHCVRVGDGSLRLGVELRQRCFEGDHLALTMVLVPMALGFCLGFPVLCCLVAVRTYQRLVGGKLDSVDSAMEAYGFVLRGLKPKFLWFRTVQLVTTLAFAMETVVAPAGEVRIFAAGVNFSVSVLLVGFLDPFLERWHSLLAICSGTASGGQILYFLFSEDQTLFGIGAVLQAVCFSLAVGAVVLRVVLFNTKVIADEEGVDTGRTERPEAGVLVAKSENAGLGTSFSSSSSSSSSSYRSSSSTLSSEPPTVGRPISQVSVADFGVDSRTQTRQSVATPESHEPRTASPALRRAVTMADTNAACHSPINARGKLASADESLFIASLPRHRRRSRRQPSIVEGRKPEGERVRRRHRSRELSCEQSSCDGAGPPNVPRRRNMSVSKSLAVGVGGMGNEHRRRGRHRSRNSLSPSGGSMPMGPSRSPSFAREAVARKVQDARSRGKRRRW</sequence>
<keyword evidence="2" id="KW-0812">Transmembrane</keyword>
<protein>
    <recommendedName>
        <fullName evidence="5">TRP C-terminal domain-containing protein</fullName>
    </recommendedName>
</protein>
<evidence type="ECO:0000313" key="4">
    <source>
        <dbReference type="Proteomes" id="UP000054408"/>
    </source>
</evidence>
<feature type="region of interest" description="Disordered" evidence="1">
    <location>
        <begin position="743"/>
        <end position="809"/>
    </location>
</feature>
<keyword evidence="2" id="KW-0472">Membrane</keyword>
<proteinExistence type="predicted"/>
<keyword evidence="4" id="KW-1185">Reference proteome</keyword>
<dbReference type="RefSeq" id="XP_013753889.1">
    <property type="nucleotide sequence ID" value="XM_013898435.1"/>
</dbReference>
<evidence type="ECO:0000256" key="1">
    <source>
        <dbReference type="SAM" id="MobiDB-lite"/>
    </source>
</evidence>
<name>A0A0L0DPM0_THETB</name>
<keyword evidence="2" id="KW-1133">Transmembrane helix</keyword>
<dbReference type="AlphaFoldDB" id="A0A0L0DPM0"/>
<dbReference type="PANTHER" id="PTHR13491:SF0">
    <property type="entry name" value="ZINC FINGER CCHC DOMAIN-CONTAINING PROTEIN 10"/>
    <property type="match status" value="1"/>
</dbReference>
<dbReference type="EMBL" id="GL349487">
    <property type="protein sequence ID" value="KNC54254.1"/>
    <property type="molecule type" value="Genomic_DNA"/>
</dbReference>
<feature type="transmembrane region" description="Helical" evidence="2">
    <location>
        <begin position="300"/>
        <end position="323"/>
    </location>
</feature>
<feature type="transmembrane region" description="Helical" evidence="2">
    <location>
        <begin position="630"/>
        <end position="649"/>
    </location>
</feature>
<feature type="transmembrane region" description="Helical" evidence="2">
    <location>
        <begin position="656"/>
        <end position="677"/>
    </location>
</feature>
<feature type="compositionally biased region" description="Low complexity" evidence="1">
    <location>
        <begin position="371"/>
        <end position="406"/>
    </location>
</feature>
<feature type="compositionally biased region" description="Low complexity" evidence="1">
    <location>
        <begin position="745"/>
        <end position="766"/>
    </location>
</feature>
<feature type="compositionally biased region" description="Polar residues" evidence="1">
    <location>
        <begin position="787"/>
        <end position="797"/>
    </location>
</feature>